<reference evidence="1" key="1">
    <citation type="submission" date="2016-03" db="EMBL/GenBank/DDBJ databases">
        <authorList>
            <person name="Ploux O."/>
        </authorList>
    </citation>
    <scope>NUCLEOTIDE SEQUENCE</scope>
    <source>
        <strain evidence="1">UC10</strain>
    </source>
</reference>
<sequence>MELTTEQLQTLRHMLGIDKPDERAPEPYRDHYCASRGDADLDELARIGAVRLYRQCEHYDWYCTTEAGRAAAIASHRKIRLPKPKRIYSMYLHIADVHCGLTFREFLTSPDYADARSAA</sequence>
<protein>
    <submittedName>
        <fullName evidence="1">Uncharacterized protein</fullName>
    </submittedName>
</protein>
<dbReference type="AlphaFoldDB" id="A0A1Y5QBH0"/>
<dbReference type="EMBL" id="FLTS01000001">
    <property type="protein sequence ID" value="SBV37797.1"/>
    <property type="molecule type" value="Genomic_DNA"/>
</dbReference>
<gene>
    <name evidence="1" type="ORF">STPYR_12740</name>
</gene>
<evidence type="ECO:0000313" key="1">
    <source>
        <dbReference type="EMBL" id="SBV37797.1"/>
    </source>
</evidence>
<accession>A0A1Y5QBH0</accession>
<proteinExistence type="predicted"/>
<organism evidence="1">
    <name type="scientific">uncultured Stenotrophomonas sp</name>
    <dbReference type="NCBI Taxonomy" id="165438"/>
    <lineage>
        <taxon>Bacteria</taxon>
        <taxon>Pseudomonadati</taxon>
        <taxon>Pseudomonadota</taxon>
        <taxon>Gammaproteobacteria</taxon>
        <taxon>Lysobacterales</taxon>
        <taxon>Lysobacteraceae</taxon>
        <taxon>Stenotrophomonas</taxon>
        <taxon>environmental samples</taxon>
    </lineage>
</organism>
<name>A0A1Y5QBH0_9GAMM</name>